<proteinExistence type="predicted"/>
<protein>
    <submittedName>
        <fullName evidence="1">LOX isoform 6</fullName>
    </submittedName>
</protein>
<evidence type="ECO:0000313" key="2">
    <source>
        <dbReference type="Proteomes" id="UP000236370"/>
    </source>
</evidence>
<comment type="caution">
    <text evidence="1">The sequence shown here is derived from an EMBL/GenBank/DDBJ whole genome shotgun (WGS) entry which is preliminary data.</text>
</comment>
<dbReference type="AlphaFoldDB" id="A0A2J8LK51"/>
<gene>
    <name evidence="1" type="ORF">CK820_G0028288</name>
</gene>
<sequence>YNPYKYSDDNPYYNYYDTYERPRPGGRYRPGYGTGYFQYVQHTGQMSEIMITGCCSDFPKE</sequence>
<dbReference type="Proteomes" id="UP000236370">
    <property type="component" value="Unassembled WGS sequence"/>
</dbReference>
<dbReference type="EMBL" id="NBAG03000288">
    <property type="protein sequence ID" value="PNI47648.1"/>
    <property type="molecule type" value="Genomic_DNA"/>
</dbReference>
<accession>A0A2J8LK51</accession>
<evidence type="ECO:0000313" key="1">
    <source>
        <dbReference type="EMBL" id="PNI47648.1"/>
    </source>
</evidence>
<feature type="non-terminal residue" evidence="1">
    <location>
        <position position="1"/>
    </location>
</feature>
<organism evidence="1 2">
    <name type="scientific">Pan troglodytes</name>
    <name type="common">Chimpanzee</name>
    <dbReference type="NCBI Taxonomy" id="9598"/>
    <lineage>
        <taxon>Eukaryota</taxon>
        <taxon>Metazoa</taxon>
        <taxon>Chordata</taxon>
        <taxon>Craniata</taxon>
        <taxon>Vertebrata</taxon>
        <taxon>Euteleostomi</taxon>
        <taxon>Mammalia</taxon>
        <taxon>Eutheria</taxon>
        <taxon>Euarchontoglires</taxon>
        <taxon>Primates</taxon>
        <taxon>Haplorrhini</taxon>
        <taxon>Catarrhini</taxon>
        <taxon>Hominidae</taxon>
        <taxon>Pan</taxon>
    </lineage>
</organism>
<reference evidence="1 2" key="1">
    <citation type="submission" date="2017-12" db="EMBL/GenBank/DDBJ databases">
        <title>High-resolution comparative analysis of great ape genomes.</title>
        <authorList>
            <person name="Pollen A."/>
            <person name="Hastie A."/>
            <person name="Hormozdiari F."/>
            <person name="Dougherty M."/>
            <person name="Liu R."/>
            <person name="Chaisson M."/>
            <person name="Hoppe E."/>
            <person name="Hill C."/>
            <person name="Pang A."/>
            <person name="Hillier L."/>
            <person name="Baker C."/>
            <person name="Armstrong J."/>
            <person name="Shendure J."/>
            <person name="Paten B."/>
            <person name="Wilson R."/>
            <person name="Chao H."/>
            <person name="Schneider V."/>
            <person name="Ventura M."/>
            <person name="Kronenberg Z."/>
            <person name="Murali S."/>
            <person name="Gordon D."/>
            <person name="Cantsilieris S."/>
            <person name="Munson K."/>
            <person name="Nelson B."/>
            <person name="Raja A."/>
            <person name="Underwood J."/>
            <person name="Diekhans M."/>
            <person name="Fiddes I."/>
            <person name="Haussler D."/>
            <person name="Eichler E."/>
        </authorList>
    </citation>
    <scope>NUCLEOTIDE SEQUENCE [LARGE SCALE GENOMIC DNA]</scope>
    <source>
        <strain evidence="1">Yerkes chimp pedigree #C0471</strain>
    </source>
</reference>
<name>A0A2J8LK51_PANTR</name>